<dbReference type="EMBL" id="LWCA01000004">
    <property type="protein sequence ID" value="OAF72103.1"/>
    <property type="molecule type" value="Genomic_DNA"/>
</dbReference>
<evidence type="ECO:0000256" key="1">
    <source>
        <dbReference type="ARBA" id="ARBA00023157"/>
    </source>
</evidence>
<evidence type="ECO:0000313" key="4">
    <source>
        <dbReference type="Proteomes" id="UP000078046"/>
    </source>
</evidence>
<comment type="subcellular location">
    <subcellularLocation>
        <location evidence="2">Cell membrane</location>
        <topology evidence="2">Multi-pass membrane protein</topology>
    </subcellularLocation>
</comment>
<dbReference type="InterPro" id="IPR036259">
    <property type="entry name" value="MFS_trans_sf"/>
</dbReference>
<feature type="transmembrane region" description="Helical" evidence="2">
    <location>
        <begin position="421"/>
        <end position="441"/>
    </location>
</feature>
<sequence>MNSSIGFPSWQYVNIKKPIVVGDIYANHDGYEQQNKKKYTFGYGMVVAGLISISLTTLEKRFGLTSKMTGFVAVSCDITVVTVLMPVTAYGTYFHKIRMIASSAIFLAIGSVLFIMPQMISKPYNITEFSSLTYDVCDKTVTRVEIFTNTLMPIFFFILGQLFHGIVVATMNTISFLIIDDNVSPKRSSIYIGVLHGSAVMGSAIGYVLGGYTLKVYGDFYRADVPIGLDISDKKWYGAWYIGFIITSIFAVMCSIPLFGFNRFLPEKKVVYYGTVSLACHSNRIAGIILEEKAVQLIRQQKMHTKQRPLMDASQERFSSLQEESLPKTRWNLKPIVLIFAHLNTLDVPFYSDDSHIRSLKSKLLIFYETINSIKNLLRDKVYMLIVISESFNAFIISAFVYFTPKIMSTKFNVNASTSSVYSGCTLVPAGILGTVVSGFIIKNMTTLKKIKFAAFCYFLTIPLFFAFFFNCQGNFVEGIHKFYNTTDRLSYQDSCSTRCDCSKPTSDLVCHIEKGQIQPKLSYYSYCWASCTKKYKNCLCIPMKSMIVNKSDCEAHTCPYFYGFLVFLFFIIFLTFVSSTPIIQCLIRTVHFKHRAVALGFGWLIIRLLGHVPGPIIMGHILDGACLQYASNGSCSFYHSDYLTYAMLLFGILFRISTFILLIIAVKYFKDPSEDISNTNLMMETISHEETSFNNVEK</sequence>
<reference evidence="3 4" key="1">
    <citation type="submission" date="2016-04" db="EMBL/GenBank/DDBJ databases">
        <title>The genome of Intoshia linei affirms orthonectids as highly simplified spiralians.</title>
        <authorList>
            <person name="Mikhailov K.V."/>
            <person name="Slusarev G.S."/>
            <person name="Nikitin M.A."/>
            <person name="Logacheva M.D."/>
            <person name="Penin A."/>
            <person name="Aleoshin V."/>
            <person name="Panchin Y.V."/>
        </authorList>
    </citation>
    <scope>NUCLEOTIDE SEQUENCE [LARGE SCALE GENOMIC DNA]</scope>
    <source>
        <strain evidence="3">Intl2013</strain>
        <tissue evidence="3">Whole animal</tissue>
    </source>
</reference>
<keyword evidence="4" id="KW-1185">Reference proteome</keyword>
<evidence type="ECO:0000256" key="2">
    <source>
        <dbReference type="RuleBase" id="RU362056"/>
    </source>
</evidence>
<feature type="transmembrane region" description="Helical" evidence="2">
    <location>
        <begin position="600"/>
        <end position="623"/>
    </location>
</feature>
<dbReference type="GO" id="GO:0016323">
    <property type="term" value="C:basolateral plasma membrane"/>
    <property type="evidence" value="ECO:0007669"/>
    <property type="project" value="TreeGrafter"/>
</dbReference>
<protein>
    <recommendedName>
        <fullName evidence="2">Solute carrier organic anion transporter family member</fullName>
    </recommendedName>
</protein>
<comment type="caution">
    <text evidence="3">The sequence shown here is derived from an EMBL/GenBank/DDBJ whole genome shotgun (WGS) entry which is preliminary data.</text>
</comment>
<feature type="transmembrane region" description="Helical" evidence="2">
    <location>
        <begin position="70"/>
        <end position="93"/>
    </location>
</feature>
<keyword evidence="2" id="KW-0813">Transport</keyword>
<dbReference type="SUPFAM" id="SSF103473">
    <property type="entry name" value="MFS general substrate transporter"/>
    <property type="match status" value="1"/>
</dbReference>
<feature type="transmembrane region" description="Helical" evidence="2">
    <location>
        <begin position="643"/>
        <end position="667"/>
    </location>
</feature>
<feature type="transmembrane region" description="Helical" evidence="2">
    <location>
        <begin position="100"/>
        <end position="120"/>
    </location>
</feature>
<keyword evidence="2" id="KW-1133">Transmembrane helix</keyword>
<organism evidence="3 4">
    <name type="scientific">Intoshia linei</name>
    <dbReference type="NCBI Taxonomy" id="1819745"/>
    <lineage>
        <taxon>Eukaryota</taxon>
        <taxon>Metazoa</taxon>
        <taxon>Spiralia</taxon>
        <taxon>Lophotrochozoa</taxon>
        <taxon>Mesozoa</taxon>
        <taxon>Orthonectida</taxon>
        <taxon>Rhopaluridae</taxon>
        <taxon>Intoshia</taxon>
    </lineage>
</organism>
<feature type="transmembrane region" description="Helical" evidence="2">
    <location>
        <begin position="154"/>
        <end position="178"/>
    </location>
</feature>
<dbReference type="GO" id="GO:0043252">
    <property type="term" value="P:sodium-independent organic anion transport"/>
    <property type="evidence" value="ECO:0007669"/>
    <property type="project" value="TreeGrafter"/>
</dbReference>
<gene>
    <name evidence="3" type="ORF">A3Q56_00098</name>
</gene>
<comment type="similarity">
    <text evidence="2">Belongs to the organo anion transporter (TC 2.A.60) family.</text>
</comment>
<dbReference type="InterPro" id="IPR004156">
    <property type="entry name" value="OATP"/>
</dbReference>
<feature type="transmembrane region" description="Helical" evidence="2">
    <location>
        <begin position="453"/>
        <end position="470"/>
    </location>
</feature>
<feature type="transmembrane region" description="Helical" evidence="2">
    <location>
        <begin position="382"/>
        <end position="401"/>
    </location>
</feature>
<keyword evidence="2" id="KW-0472">Membrane</keyword>
<feature type="transmembrane region" description="Helical" evidence="2">
    <location>
        <begin position="190"/>
        <end position="210"/>
    </location>
</feature>
<dbReference type="NCBIfam" id="TIGR00805">
    <property type="entry name" value="oat"/>
    <property type="match status" value="1"/>
</dbReference>
<accession>A0A177BEI3</accession>
<dbReference type="OrthoDB" id="5062115at2759"/>
<dbReference type="AlphaFoldDB" id="A0A177BEI3"/>
<name>A0A177BEI3_9BILA</name>
<evidence type="ECO:0000313" key="3">
    <source>
        <dbReference type="EMBL" id="OAF72103.1"/>
    </source>
</evidence>
<keyword evidence="2" id="KW-0406">Ion transport</keyword>
<feature type="transmembrane region" description="Helical" evidence="2">
    <location>
        <begin position="561"/>
        <end position="588"/>
    </location>
</feature>
<dbReference type="Gene3D" id="1.20.1250.20">
    <property type="entry name" value="MFS general substrate transporter like domains"/>
    <property type="match status" value="1"/>
</dbReference>
<dbReference type="GO" id="GO:0006811">
    <property type="term" value="P:monoatomic ion transport"/>
    <property type="evidence" value="ECO:0007669"/>
    <property type="project" value="UniProtKB-KW"/>
</dbReference>
<keyword evidence="2" id="KW-0812">Transmembrane</keyword>
<proteinExistence type="inferred from homology"/>
<dbReference type="Pfam" id="PF03137">
    <property type="entry name" value="OATP"/>
    <property type="match status" value="1"/>
</dbReference>
<feature type="transmembrane region" description="Helical" evidence="2">
    <location>
        <begin position="239"/>
        <end position="259"/>
    </location>
</feature>
<dbReference type="GO" id="GO:0015347">
    <property type="term" value="F:sodium-independent organic anion transmembrane transporter activity"/>
    <property type="evidence" value="ECO:0007669"/>
    <property type="project" value="TreeGrafter"/>
</dbReference>
<feature type="transmembrane region" description="Helical" evidence="2">
    <location>
        <begin position="40"/>
        <end position="58"/>
    </location>
</feature>
<keyword evidence="1" id="KW-1015">Disulfide bond</keyword>
<dbReference type="Proteomes" id="UP000078046">
    <property type="component" value="Unassembled WGS sequence"/>
</dbReference>
<dbReference type="PANTHER" id="PTHR11388">
    <property type="entry name" value="ORGANIC ANION TRANSPORTER"/>
    <property type="match status" value="1"/>
</dbReference>
<dbReference type="PANTHER" id="PTHR11388:SF100">
    <property type="entry name" value="SOLUTE CARRIER ORGANIC ANION TRANSPORTER FAMILY MEMBER 4A1"/>
    <property type="match status" value="1"/>
</dbReference>